<dbReference type="GO" id="GO:0085020">
    <property type="term" value="P:protein K6-linked ubiquitination"/>
    <property type="evidence" value="ECO:0007669"/>
    <property type="project" value="TreeGrafter"/>
</dbReference>
<sequence>NVQQAPPLFHAAKKGHVEVVRRLLQLDTIDVNQQFWNSTPLCVASEMGHLEVIRLLLEHTTPPDINLKTYMGDTALSLAAYDGNLAIINLLLEENGLDVTATDKFGDTALCKAARNGHEQVVKRLYRHTRAKCPGDVKRAIEAASNCRIALYLEGHLDQEGNFRTWP</sequence>
<dbReference type="RefSeq" id="XP_022481859.1">
    <property type="nucleotide sequence ID" value="XM_022638286.1"/>
</dbReference>
<name>A0A1F5KZK5_PENAI</name>
<proteinExistence type="predicted"/>
<protein>
    <submittedName>
        <fullName evidence="4">Uncharacterized protein</fullName>
    </submittedName>
</protein>
<dbReference type="Proteomes" id="UP000177622">
    <property type="component" value="Unassembled WGS sequence"/>
</dbReference>
<evidence type="ECO:0000256" key="1">
    <source>
        <dbReference type="ARBA" id="ARBA00022737"/>
    </source>
</evidence>
<feature type="non-terminal residue" evidence="4">
    <location>
        <position position="1"/>
    </location>
</feature>
<dbReference type="OrthoDB" id="341259at2759"/>
<comment type="caution">
    <text evidence="4">The sequence shown here is derived from an EMBL/GenBank/DDBJ whole genome shotgun (WGS) entry which is preliminary data.</text>
</comment>
<dbReference type="AlphaFoldDB" id="A0A1F5KZK5"/>
<evidence type="ECO:0000256" key="3">
    <source>
        <dbReference type="PROSITE-ProRule" id="PRU00023"/>
    </source>
</evidence>
<dbReference type="Pfam" id="PF12796">
    <property type="entry name" value="Ank_2"/>
    <property type="match status" value="2"/>
</dbReference>
<dbReference type="PANTHER" id="PTHR24171">
    <property type="entry name" value="ANKYRIN REPEAT DOMAIN-CONTAINING PROTEIN 39-RELATED"/>
    <property type="match status" value="1"/>
</dbReference>
<dbReference type="SMART" id="SM00248">
    <property type="entry name" value="ANK"/>
    <property type="match status" value="4"/>
</dbReference>
<keyword evidence="1" id="KW-0677">Repeat</keyword>
<organism evidence="4 5">
    <name type="scientific">Penicillium arizonense</name>
    <dbReference type="NCBI Taxonomy" id="1835702"/>
    <lineage>
        <taxon>Eukaryota</taxon>
        <taxon>Fungi</taxon>
        <taxon>Dikarya</taxon>
        <taxon>Ascomycota</taxon>
        <taxon>Pezizomycotina</taxon>
        <taxon>Eurotiomycetes</taxon>
        <taxon>Eurotiomycetidae</taxon>
        <taxon>Eurotiales</taxon>
        <taxon>Aspergillaceae</taxon>
        <taxon>Penicillium</taxon>
    </lineage>
</organism>
<feature type="non-terminal residue" evidence="4">
    <location>
        <position position="167"/>
    </location>
</feature>
<dbReference type="PROSITE" id="PS50088">
    <property type="entry name" value="ANK_REPEAT"/>
    <property type="match status" value="1"/>
</dbReference>
<dbReference type="InterPro" id="IPR036770">
    <property type="entry name" value="Ankyrin_rpt-contain_sf"/>
</dbReference>
<gene>
    <name evidence="4" type="ORF">PENARI_c318G08364</name>
</gene>
<dbReference type="GO" id="GO:0004842">
    <property type="term" value="F:ubiquitin-protein transferase activity"/>
    <property type="evidence" value="ECO:0007669"/>
    <property type="project" value="TreeGrafter"/>
</dbReference>
<dbReference type="Gene3D" id="1.25.40.20">
    <property type="entry name" value="Ankyrin repeat-containing domain"/>
    <property type="match status" value="2"/>
</dbReference>
<dbReference type="EMBL" id="LXJU01000318">
    <property type="protein sequence ID" value="OGE46385.1"/>
    <property type="molecule type" value="Genomic_DNA"/>
</dbReference>
<evidence type="ECO:0000313" key="5">
    <source>
        <dbReference type="Proteomes" id="UP000177622"/>
    </source>
</evidence>
<keyword evidence="5" id="KW-1185">Reference proteome</keyword>
<dbReference type="STRING" id="1835702.A0A1F5KZK5"/>
<accession>A0A1F5KZK5</accession>
<dbReference type="SUPFAM" id="SSF48403">
    <property type="entry name" value="Ankyrin repeat"/>
    <property type="match status" value="1"/>
</dbReference>
<keyword evidence="2 3" id="KW-0040">ANK repeat</keyword>
<evidence type="ECO:0000313" key="4">
    <source>
        <dbReference type="EMBL" id="OGE46385.1"/>
    </source>
</evidence>
<dbReference type="PANTHER" id="PTHR24171:SF8">
    <property type="entry name" value="BRCA1-ASSOCIATED RING DOMAIN PROTEIN 1"/>
    <property type="match status" value="1"/>
</dbReference>
<dbReference type="InterPro" id="IPR002110">
    <property type="entry name" value="Ankyrin_rpt"/>
</dbReference>
<evidence type="ECO:0000256" key="2">
    <source>
        <dbReference type="ARBA" id="ARBA00023043"/>
    </source>
</evidence>
<reference evidence="4 5" key="1">
    <citation type="journal article" date="2016" name="Sci. Rep.">
        <title>Penicillium arizonense, a new, genome sequenced fungal species, reveals a high chemical diversity in secreted metabolites.</title>
        <authorList>
            <person name="Grijseels S."/>
            <person name="Nielsen J.C."/>
            <person name="Randelovic M."/>
            <person name="Nielsen J."/>
            <person name="Nielsen K.F."/>
            <person name="Workman M."/>
            <person name="Frisvad J.C."/>
        </authorList>
    </citation>
    <scope>NUCLEOTIDE SEQUENCE [LARGE SCALE GENOMIC DNA]</scope>
    <source>
        <strain evidence="4 5">CBS 141311</strain>
    </source>
</reference>
<dbReference type="GeneID" id="34583020"/>
<feature type="repeat" description="ANK" evidence="3">
    <location>
        <begin position="71"/>
        <end position="104"/>
    </location>
</feature>